<evidence type="ECO:0000313" key="5">
    <source>
        <dbReference type="EMBL" id="GFN90951.1"/>
    </source>
</evidence>
<evidence type="ECO:0000256" key="3">
    <source>
        <dbReference type="SAM" id="MobiDB-lite"/>
    </source>
</evidence>
<dbReference type="GO" id="GO:0003677">
    <property type="term" value="F:DNA binding"/>
    <property type="evidence" value="ECO:0007669"/>
    <property type="project" value="UniProtKB-UniRule"/>
</dbReference>
<dbReference type="Pfam" id="PF00505">
    <property type="entry name" value="HMG_box"/>
    <property type="match status" value="1"/>
</dbReference>
<feature type="DNA-binding region" description="HMG box" evidence="2">
    <location>
        <begin position="21"/>
        <end position="90"/>
    </location>
</feature>
<feature type="region of interest" description="Disordered" evidence="3">
    <location>
        <begin position="1"/>
        <end position="21"/>
    </location>
</feature>
<evidence type="ECO:0000256" key="1">
    <source>
        <dbReference type="ARBA" id="ARBA00023125"/>
    </source>
</evidence>
<dbReference type="PRINTS" id="PR00886">
    <property type="entry name" value="HIGHMOBLTY12"/>
</dbReference>
<comment type="caution">
    <text evidence="5">The sequence shown here is derived from an EMBL/GenBank/DDBJ whole genome shotgun (WGS) entry which is preliminary data.</text>
</comment>
<name>A0AAV3Z8V3_9GAST</name>
<dbReference type="InterPro" id="IPR009071">
    <property type="entry name" value="HMG_box_dom"/>
</dbReference>
<evidence type="ECO:0000256" key="2">
    <source>
        <dbReference type="PROSITE-ProRule" id="PRU00267"/>
    </source>
</evidence>
<dbReference type="SUPFAM" id="SSF47095">
    <property type="entry name" value="HMG-box"/>
    <property type="match status" value="2"/>
</dbReference>
<dbReference type="PROSITE" id="PS50118">
    <property type="entry name" value="HMG_BOX_2"/>
    <property type="match status" value="2"/>
</dbReference>
<feature type="compositionally biased region" description="Acidic residues" evidence="3">
    <location>
        <begin position="189"/>
        <end position="213"/>
    </location>
</feature>
<feature type="domain" description="HMG box" evidence="4">
    <location>
        <begin position="21"/>
        <end position="90"/>
    </location>
</feature>
<keyword evidence="1 2" id="KW-0238">DNA-binding</keyword>
<dbReference type="InterPro" id="IPR050342">
    <property type="entry name" value="HMGB"/>
</dbReference>
<organism evidence="5 6">
    <name type="scientific">Plakobranchus ocellatus</name>
    <dbReference type="NCBI Taxonomy" id="259542"/>
    <lineage>
        <taxon>Eukaryota</taxon>
        <taxon>Metazoa</taxon>
        <taxon>Spiralia</taxon>
        <taxon>Lophotrochozoa</taxon>
        <taxon>Mollusca</taxon>
        <taxon>Gastropoda</taxon>
        <taxon>Heterobranchia</taxon>
        <taxon>Euthyneura</taxon>
        <taxon>Panpulmonata</taxon>
        <taxon>Sacoglossa</taxon>
        <taxon>Placobranchoidea</taxon>
        <taxon>Plakobranchidae</taxon>
        <taxon>Plakobranchus</taxon>
    </lineage>
</organism>
<dbReference type="GO" id="GO:0005634">
    <property type="term" value="C:nucleus"/>
    <property type="evidence" value="ECO:0007669"/>
    <property type="project" value="UniProtKB-UniRule"/>
</dbReference>
<gene>
    <name evidence="5" type="ORF">PoB_001745700</name>
</gene>
<keyword evidence="2" id="KW-0539">Nucleus</keyword>
<accession>A0AAV3Z8V3</accession>
<reference evidence="5 6" key="1">
    <citation type="journal article" date="2021" name="Elife">
        <title>Chloroplast acquisition without the gene transfer in kleptoplastic sea slugs, Plakobranchus ocellatus.</title>
        <authorList>
            <person name="Maeda T."/>
            <person name="Takahashi S."/>
            <person name="Yoshida T."/>
            <person name="Shimamura S."/>
            <person name="Takaki Y."/>
            <person name="Nagai Y."/>
            <person name="Toyoda A."/>
            <person name="Suzuki Y."/>
            <person name="Arimoto A."/>
            <person name="Ishii H."/>
            <person name="Satoh N."/>
            <person name="Nishiyama T."/>
            <person name="Hasebe M."/>
            <person name="Maruyama T."/>
            <person name="Minagawa J."/>
            <person name="Obokata J."/>
            <person name="Shigenobu S."/>
        </authorList>
    </citation>
    <scope>NUCLEOTIDE SEQUENCE [LARGE SCALE GENOMIC DNA]</scope>
</reference>
<feature type="region of interest" description="Disordered" evidence="3">
    <location>
        <begin position="167"/>
        <end position="213"/>
    </location>
</feature>
<dbReference type="SMART" id="SM00398">
    <property type="entry name" value="HMG"/>
    <property type="match status" value="2"/>
</dbReference>
<dbReference type="Proteomes" id="UP000735302">
    <property type="component" value="Unassembled WGS sequence"/>
</dbReference>
<evidence type="ECO:0000313" key="6">
    <source>
        <dbReference type="Proteomes" id="UP000735302"/>
    </source>
</evidence>
<protein>
    <submittedName>
        <fullName evidence="5">High mobility group protein 1</fullName>
    </submittedName>
</protein>
<feature type="domain" description="HMG box" evidence="4">
    <location>
        <begin position="99"/>
        <end position="165"/>
    </location>
</feature>
<proteinExistence type="predicted"/>
<dbReference type="Pfam" id="PF09011">
    <property type="entry name" value="HMG_box_2"/>
    <property type="match status" value="1"/>
</dbReference>
<dbReference type="PANTHER" id="PTHR48112:SF22">
    <property type="entry name" value="MITOCHONDRIAL TRANSCRIPTION FACTOR A, ISOFORM B"/>
    <property type="match status" value="1"/>
</dbReference>
<dbReference type="AlphaFoldDB" id="A0AAV3Z8V3"/>
<keyword evidence="6" id="KW-1185">Reference proteome</keyword>
<sequence>MGRPKGALGKQKKKQKDTNKPKRAISAYFVFLAECRTEAAQLGKPLTKIAEFTKLASEKWKALTAEQKRPYEAQAAIDKKRYEEEMAIYKGKTVDPNKPKRPPTAYFLFLADFRPRMAGSGIEHKELLKKAGEEWRNMPAHIKGPYEKRALEESKKYEIVMAEYRRTGGGLPQQAMRQQPVLPKKPKPEEEDDDDDEEDDDDDDDEDDDDDDE</sequence>
<dbReference type="PANTHER" id="PTHR48112">
    <property type="entry name" value="HIGH MOBILITY GROUP PROTEIN DSP1"/>
    <property type="match status" value="1"/>
</dbReference>
<feature type="DNA-binding region" description="HMG box" evidence="2">
    <location>
        <begin position="99"/>
        <end position="165"/>
    </location>
</feature>
<dbReference type="InterPro" id="IPR036910">
    <property type="entry name" value="HMG_box_dom_sf"/>
</dbReference>
<dbReference type="EMBL" id="BLXT01002074">
    <property type="protein sequence ID" value="GFN90951.1"/>
    <property type="molecule type" value="Genomic_DNA"/>
</dbReference>
<evidence type="ECO:0000259" key="4">
    <source>
        <dbReference type="PROSITE" id="PS50118"/>
    </source>
</evidence>
<dbReference type="Gene3D" id="1.10.30.10">
    <property type="entry name" value="High mobility group box domain"/>
    <property type="match status" value="2"/>
</dbReference>